<reference evidence="1" key="1">
    <citation type="submission" date="2022-11" db="EMBL/GenBank/DDBJ databases">
        <title>beta-Carotene-producing bacterium, Jeongeuplla avenae sp. nov., alleviates the salt stress of Arabidopsis seedlings.</title>
        <authorList>
            <person name="Jiang L."/>
            <person name="Lee J."/>
        </authorList>
    </citation>
    <scope>NUCLEOTIDE SEQUENCE</scope>
    <source>
        <strain evidence="1">DY_R2A_6</strain>
    </source>
</reference>
<evidence type="ECO:0000313" key="2">
    <source>
        <dbReference type="Proteomes" id="UP001163223"/>
    </source>
</evidence>
<keyword evidence="2" id="KW-1185">Reference proteome</keyword>
<protein>
    <submittedName>
        <fullName evidence="1">Polysaccharide lyase family 7 protein</fullName>
    </submittedName>
</protein>
<organism evidence="1 2">
    <name type="scientific">Antarcticirhabdus aurantiaca</name>
    <dbReference type="NCBI Taxonomy" id="2606717"/>
    <lineage>
        <taxon>Bacteria</taxon>
        <taxon>Pseudomonadati</taxon>
        <taxon>Pseudomonadota</taxon>
        <taxon>Alphaproteobacteria</taxon>
        <taxon>Hyphomicrobiales</taxon>
        <taxon>Aurantimonadaceae</taxon>
        <taxon>Antarcticirhabdus</taxon>
    </lineage>
</organism>
<accession>A0ACD4NJ47</accession>
<keyword evidence="1" id="KW-0456">Lyase</keyword>
<proteinExistence type="predicted"/>
<dbReference type="EMBL" id="CP113520">
    <property type="protein sequence ID" value="WAJ26819.1"/>
    <property type="molecule type" value="Genomic_DNA"/>
</dbReference>
<sequence length="378" mass="40100">MSTDTVPSAHFDLANWKLTLPVDSTGGITGTAVEVKSLIGYENANYFFDRADGAMVFRAMAEGATTSGSKYARSELREMNGSERAAWSLAEGGTMTATLSVDAVPTRADGSAGRVVVGQIHGQDDELVRLYWEKNSVHFVNDQAGSGNAETTFLFKNAAGKAPSISLGETFSYKIDAQGDRLEVSIFADGDIYTSVSRINPVWQSDAFYFKAGVYLGVNETQGSGIGQASFHGLDFSHQDGKGLGGLTDAPPSSPPSPPRSGIHADIATRLYHATFDRAPEAAGLAFWTAAMDRGMAAADVADRFVASPEFSATYGGLTDDAFVGLLYRNVLGRNAEAAGKAYWLNVLDGPADRGDVLIGFSESPEHRHAVSALLDLT</sequence>
<name>A0ACD4NJ47_9HYPH</name>
<evidence type="ECO:0000313" key="1">
    <source>
        <dbReference type="EMBL" id="WAJ26819.1"/>
    </source>
</evidence>
<gene>
    <name evidence="1" type="ORF">OXU80_18385</name>
</gene>
<dbReference type="Proteomes" id="UP001163223">
    <property type="component" value="Chromosome"/>
</dbReference>